<dbReference type="PANTHER" id="PTHR38834">
    <property type="entry name" value="PERIPLASMIC SUBSTRATE BINDING PROTEIN FAMILY 3"/>
    <property type="match status" value="1"/>
</dbReference>
<name>A0A4R7BD97_9NEIS</name>
<organism evidence="1 2">
    <name type="scientific">Paludibacterium purpuratum</name>
    <dbReference type="NCBI Taxonomy" id="1144873"/>
    <lineage>
        <taxon>Bacteria</taxon>
        <taxon>Pseudomonadati</taxon>
        <taxon>Pseudomonadota</taxon>
        <taxon>Betaproteobacteria</taxon>
        <taxon>Neisseriales</taxon>
        <taxon>Chromobacteriaceae</taxon>
        <taxon>Paludibacterium</taxon>
    </lineage>
</organism>
<dbReference type="OrthoDB" id="8594082at2"/>
<dbReference type="EMBL" id="SNZP01000001">
    <property type="protein sequence ID" value="TDR82958.1"/>
    <property type="molecule type" value="Genomic_DNA"/>
</dbReference>
<dbReference type="SUPFAM" id="SSF53850">
    <property type="entry name" value="Periplasmic binding protein-like II"/>
    <property type="match status" value="1"/>
</dbReference>
<dbReference type="Proteomes" id="UP000295611">
    <property type="component" value="Unassembled WGS sequence"/>
</dbReference>
<evidence type="ECO:0000313" key="2">
    <source>
        <dbReference type="Proteomes" id="UP000295611"/>
    </source>
</evidence>
<evidence type="ECO:0000313" key="1">
    <source>
        <dbReference type="EMBL" id="TDR82958.1"/>
    </source>
</evidence>
<gene>
    <name evidence="1" type="ORF">DFP86_101352</name>
</gene>
<keyword evidence="2" id="KW-1185">Reference proteome</keyword>
<dbReference type="Gene3D" id="3.40.190.10">
    <property type="entry name" value="Periplasmic binding protein-like II"/>
    <property type="match status" value="2"/>
</dbReference>
<dbReference type="AlphaFoldDB" id="A0A4R7BD97"/>
<protein>
    <submittedName>
        <fullName evidence="1">Extracellular solute-binding protein (Family 3)</fullName>
    </submittedName>
</protein>
<proteinExistence type="predicted"/>
<reference evidence="1 2" key="1">
    <citation type="submission" date="2019-03" db="EMBL/GenBank/DDBJ databases">
        <title>Genomic Encyclopedia of Type Strains, Phase III (KMG-III): the genomes of soil and plant-associated and newly described type strains.</title>
        <authorList>
            <person name="Whitman W."/>
        </authorList>
    </citation>
    <scope>NUCLEOTIDE SEQUENCE [LARGE SCALE GENOMIC DNA]</scope>
    <source>
        <strain evidence="1 2">CECT 8976</strain>
    </source>
</reference>
<accession>A0A4R7BD97</accession>
<sequence>MKKWSNGVANALLMLLLGIGAVPASGQALTVYTAWVPDYMISTGATLDQSTGLITEIAAGAFRQAHLQVNMAPEMPWLRAQTVAMTQPGAILLGLSRTPARERHWQWLALTFDEQIYAMTLQGRPSYTSILDMKVRHARVGTRLGSGSASLLHSNGIAVVEAVDTDTSFSQLSAGMIDVLLVQKFALRPALDSLSYGAHAELLSGLLPRLHATLLPDDIQQWMVASLTTPAEEGQKLRAAIESFRNTEQYKAILTKYEETVPHLAEPARDNGQP</sequence>
<dbReference type="PANTHER" id="PTHR38834:SF3">
    <property type="entry name" value="SOLUTE-BINDING PROTEIN FAMILY 3_N-TERMINAL DOMAIN-CONTAINING PROTEIN"/>
    <property type="match status" value="1"/>
</dbReference>
<dbReference type="RefSeq" id="WP_133678271.1">
    <property type="nucleotide sequence ID" value="NZ_SNZP01000001.1"/>
</dbReference>
<comment type="caution">
    <text evidence="1">The sequence shown here is derived from an EMBL/GenBank/DDBJ whole genome shotgun (WGS) entry which is preliminary data.</text>
</comment>